<accession>A0A9N9SAI6</accession>
<keyword evidence="4" id="KW-1185">Reference proteome</keyword>
<dbReference type="AlphaFoldDB" id="A0A9N9SAI6"/>
<reference evidence="3" key="2">
    <citation type="submission" date="2022-10" db="EMBL/GenBank/DDBJ databases">
        <authorList>
            <consortium name="ENA_rothamsted_submissions"/>
            <consortium name="culmorum"/>
            <person name="King R."/>
        </authorList>
    </citation>
    <scope>NUCLEOTIDE SEQUENCE</scope>
</reference>
<dbReference type="GO" id="GO:0046983">
    <property type="term" value="F:protein dimerization activity"/>
    <property type="evidence" value="ECO:0007669"/>
    <property type="project" value="InterPro"/>
</dbReference>
<dbReference type="Pfam" id="PF05699">
    <property type="entry name" value="Dimer_Tnp_hAT"/>
    <property type="match status" value="1"/>
</dbReference>
<feature type="compositionally biased region" description="Basic and acidic residues" evidence="1">
    <location>
        <begin position="157"/>
        <end position="167"/>
    </location>
</feature>
<proteinExistence type="predicted"/>
<dbReference type="OrthoDB" id="8070001at2759"/>
<organism evidence="3 4">
    <name type="scientific">Chironomus riparius</name>
    <dbReference type="NCBI Taxonomy" id="315576"/>
    <lineage>
        <taxon>Eukaryota</taxon>
        <taxon>Metazoa</taxon>
        <taxon>Ecdysozoa</taxon>
        <taxon>Arthropoda</taxon>
        <taxon>Hexapoda</taxon>
        <taxon>Insecta</taxon>
        <taxon>Pterygota</taxon>
        <taxon>Neoptera</taxon>
        <taxon>Endopterygota</taxon>
        <taxon>Diptera</taxon>
        <taxon>Nematocera</taxon>
        <taxon>Chironomoidea</taxon>
        <taxon>Chironomidae</taxon>
        <taxon>Chironominae</taxon>
        <taxon>Chironomus</taxon>
    </lineage>
</organism>
<reference evidence="3" key="1">
    <citation type="submission" date="2022-01" db="EMBL/GenBank/DDBJ databases">
        <authorList>
            <person name="King R."/>
        </authorList>
    </citation>
    <scope>NUCLEOTIDE SEQUENCE</scope>
</reference>
<evidence type="ECO:0000313" key="4">
    <source>
        <dbReference type="Proteomes" id="UP001153620"/>
    </source>
</evidence>
<evidence type="ECO:0000313" key="3">
    <source>
        <dbReference type="EMBL" id="CAG9811299.1"/>
    </source>
</evidence>
<evidence type="ECO:0000256" key="1">
    <source>
        <dbReference type="SAM" id="MobiDB-lite"/>
    </source>
</evidence>
<dbReference type="EMBL" id="OU895880">
    <property type="protein sequence ID" value="CAG9811299.1"/>
    <property type="molecule type" value="Genomic_DNA"/>
</dbReference>
<feature type="domain" description="HAT C-terminal dimerisation" evidence="2">
    <location>
        <begin position="51"/>
        <end position="128"/>
    </location>
</feature>
<dbReference type="SUPFAM" id="SSF53098">
    <property type="entry name" value="Ribonuclease H-like"/>
    <property type="match status" value="1"/>
</dbReference>
<evidence type="ECO:0000259" key="2">
    <source>
        <dbReference type="Pfam" id="PF05699"/>
    </source>
</evidence>
<name>A0A9N9SAI6_9DIPT</name>
<dbReference type="InterPro" id="IPR008906">
    <property type="entry name" value="HATC_C_dom"/>
</dbReference>
<protein>
    <recommendedName>
        <fullName evidence="2">HAT C-terminal dimerisation domain-containing protein</fullName>
    </recommendedName>
</protein>
<gene>
    <name evidence="3" type="ORF">CHIRRI_LOCUS14108</name>
</gene>
<dbReference type="InterPro" id="IPR012337">
    <property type="entry name" value="RNaseH-like_sf"/>
</dbReference>
<sequence length="551" mass="63825">MGLAYLLTPRHAVTGYFFEDDKIDIMSSVEEFSAGLSSEIACKAQEQIISFVEEMSMLPQKKRDFLFKMSVGNYWNIIGKEKYPELSKIAQPISDMICSSATAERVWSTFGFIHSRLRNRLTNERSKHLNVFNSSKKKGKLPEEVAKLYGGGSSKNKNKEQRTKHYNPDKTRNKFWKINDFFNKSSDICGSRFNENREIRPAENTAPTDETLTEINSLLTSAFTVSNEYEQLTKCDERNVDKLFTVMGNMNKTMLELITQLKNAIILKNEATINKFTNELKSCTSFISNEINHVKKEIRDIKRNDETECLRVIHLCSRDLKRVWIRFAYSSDAEYFRAKNSFTSIKELLSQLNIRINMAQYPIESFFYQSKKFSSDQIMPEIALCCIFVNQTLASVVKNGIRKFNKGLEENGQSTLIRYKVNTDWSYEIRSILNPCNEMMRFKVIDKVYITNDGLKVFHKELHRQNNSTYTSSFVNLLSKLDSLRKKLQDFNCTVPTLQAYNSDYFAKTVEEKLKIREAYDTQLHSNIEEYDVSQDDEMDASIVSTASQPI</sequence>
<feature type="region of interest" description="Disordered" evidence="1">
    <location>
        <begin position="148"/>
        <end position="167"/>
    </location>
</feature>
<dbReference type="Proteomes" id="UP001153620">
    <property type="component" value="Chromosome 4"/>
</dbReference>